<reference evidence="14" key="1">
    <citation type="submission" date="2017-09" db="EMBL/GenBank/DDBJ databases">
        <title>FDA dAtabase for Regulatory Grade micrObial Sequences (FDA-ARGOS): Supporting development and validation of Infectious Disease Dx tests.</title>
        <authorList>
            <person name="Minogue T."/>
            <person name="Wolcott M."/>
            <person name="Wasieloski L."/>
            <person name="Aguilar W."/>
            <person name="Moore D."/>
            <person name="Tallon L."/>
            <person name="Sadzewicz L."/>
            <person name="Ott S."/>
            <person name="Zhao X."/>
            <person name="Nagaraj S."/>
            <person name="Vavikolanu K."/>
            <person name="Aluvathingal J."/>
            <person name="Nadendla S."/>
            <person name="Sichtig H."/>
        </authorList>
    </citation>
    <scope>NUCLEOTIDE SEQUENCE [LARGE SCALE GENOMIC DNA]</scope>
    <source>
        <strain evidence="14">FDAARGOS_394</strain>
    </source>
</reference>
<dbReference type="InterPro" id="IPR002299">
    <property type="entry name" value="Porin_Neis"/>
</dbReference>
<dbReference type="GO" id="GO:0046930">
    <property type="term" value="C:pore complex"/>
    <property type="evidence" value="ECO:0007669"/>
    <property type="project" value="UniProtKB-KW"/>
</dbReference>
<proteinExistence type="predicted"/>
<keyword evidence="7" id="KW-0406">Ion transport</keyword>
<feature type="domain" description="Porin" evidence="12">
    <location>
        <begin position="7"/>
        <end position="314"/>
    </location>
</feature>
<keyword evidence="4" id="KW-1134">Transmembrane beta strand</keyword>
<feature type="chain" id="PRO_5012247494" evidence="11">
    <location>
        <begin position="21"/>
        <end position="344"/>
    </location>
</feature>
<evidence type="ECO:0000256" key="9">
    <source>
        <dbReference type="ARBA" id="ARBA00023136"/>
    </source>
</evidence>
<dbReference type="EMBL" id="PDEA01000001">
    <property type="protein sequence ID" value="PEH88362.1"/>
    <property type="molecule type" value="Genomic_DNA"/>
</dbReference>
<protein>
    <submittedName>
        <fullName evidence="13">Porin</fullName>
    </submittedName>
</protein>
<dbReference type="GO" id="GO:0015288">
    <property type="term" value="F:porin activity"/>
    <property type="evidence" value="ECO:0007669"/>
    <property type="project" value="UniProtKB-KW"/>
</dbReference>
<evidence type="ECO:0000256" key="7">
    <source>
        <dbReference type="ARBA" id="ARBA00023065"/>
    </source>
</evidence>
<dbReference type="AlphaFoldDB" id="A0A2A7USW9"/>
<keyword evidence="3" id="KW-0813">Transport</keyword>
<dbReference type="InterPro" id="IPR001702">
    <property type="entry name" value="Porin_Gram-ve"/>
</dbReference>
<evidence type="ECO:0000259" key="12">
    <source>
        <dbReference type="Pfam" id="PF13609"/>
    </source>
</evidence>
<dbReference type="PANTHER" id="PTHR34501:SF9">
    <property type="entry name" value="MAJOR OUTER MEMBRANE PROTEIN P.IA"/>
    <property type="match status" value="1"/>
</dbReference>
<dbReference type="GO" id="GO:0009279">
    <property type="term" value="C:cell outer membrane"/>
    <property type="evidence" value="ECO:0007669"/>
    <property type="project" value="UniProtKB-SubCell"/>
</dbReference>
<evidence type="ECO:0000313" key="14">
    <source>
        <dbReference type="Proteomes" id="UP000220246"/>
    </source>
</evidence>
<dbReference type="Pfam" id="PF13609">
    <property type="entry name" value="Porin_4"/>
    <property type="match status" value="1"/>
</dbReference>
<feature type="signal peptide" evidence="11">
    <location>
        <begin position="1"/>
        <end position="20"/>
    </location>
</feature>
<sequence length="344" mass="36402">MNKTIWALAVAAMLPVLSLAQSHVTISGRLVGGAEYIDKIANAQGGTDSLTRAANNQWGTSMLGFSGSEDLGAGTKAIFNLEGGFGSSTGDFSNFNRRAFVGLSSKSMGTLQVGRNLLNSNDVWNLDPTGQQFMGSATLVQGRNWQGLSNAIEYTTPNMAGLTVNAQYGFGEKADNSKANRSEGLSAAYTQGNLEVRAIYTSRRDAMGSYSDVYKHSQEAIIGATYRWGAAKWFTAYDHVKAKHAKAGAPDRLKHGWVGVRYDATPQLTLIGAGYRVLANPGHGSATLLMLGADYRLSKRTFLYASLGGVSNSAQANFAADVSVSGPGKGASQRVLYAGVGHSF</sequence>
<dbReference type="OrthoDB" id="6975458at2"/>
<dbReference type="PANTHER" id="PTHR34501">
    <property type="entry name" value="PROTEIN YDDL-RELATED"/>
    <property type="match status" value="1"/>
</dbReference>
<keyword evidence="8" id="KW-0626">Porin</keyword>
<dbReference type="PRINTS" id="PR00184">
    <property type="entry name" value="NEISSPPORIN"/>
</dbReference>
<evidence type="ECO:0000256" key="1">
    <source>
        <dbReference type="ARBA" id="ARBA00004571"/>
    </source>
</evidence>
<accession>A0A2A7USW9</accession>
<comment type="subcellular location">
    <subcellularLocation>
        <location evidence="1">Cell outer membrane</location>
        <topology evidence="1">Multi-pass membrane protein</topology>
    </subcellularLocation>
</comment>
<dbReference type="STRING" id="1219032.GCA_001515545_03498"/>
<evidence type="ECO:0000256" key="2">
    <source>
        <dbReference type="ARBA" id="ARBA00011233"/>
    </source>
</evidence>
<evidence type="ECO:0000313" key="13">
    <source>
        <dbReference type="EMBL" id="PEH88362.1"/>
    </source>
</evidence>
<name>A0A2A7USW9_COMTR</name>
<dbReference type="Proteomes" id="UP000220246">
    <property type="component" value="Unassembled WGS sequence"/>
</dbReference>
<dbReference type="SUPFAM" id="SSF56935">
    <property type="entry name" value="Porins"/>
    <property type="match status" value="1"/>
</dbReference>
<dbReference type="CDD" id="cd00342">
    <property type="entry name" value="gram_neg_porins"/>
    <property type="match status" value="1"/>
</dbReference>
<keyword evidence="14" id="KW-1185">Reference proteome</keyword>
<dbReference type="InterPro" id="IPR033900">
    <property type="entry name" value="Gram_neg_porin_domain"/>
</dbReference>
<evidence type="ECO:0000256" key="11">
    <source>
        <dbReference type="SAM" id="SignalP"/>
    </source>
</evidence>
<dbReference type="RefSeq" id="WP_066540664.1">
    <property type="nucleotide sequence ID" value="NZ_JAOCAL010000002.1"/>
</dbReference>
<comment type="caution">
    <text evidence="13">The sequence shown here is derived from an EMBL/GenBank/DDBJ whole genome shotgun (WGS) entry which is preliminary data.</text>
</comment>
<evidence type="ECO:0000256" key="10">
    <source>
        <dbReference type="ARBA" id="ARBA00023237"/>
    </source>
</evidence>
<organism evidence="13 14">
    <name type="scientific">Comamonas terrigena</name>
    <dbReference type="NCBI Taxonomy" id="32013"/>
    <lineage>
        <taxon>Bacteria</taxon>
        <taxon>Pseudomonadati</taxon>
        <taxon>Pseudomonadota</taxon>
        <taxon>Betaproteobacteria</taxon>
        <taxon>Burkholderiales</taxon>
        <taxon>Comamonadaceae</taxon>
        <taxon>Comamonas</taxon>
    </lineage>
</organism>
<evidence type="ECO:0000256" key="6">
    <source>
        <dbReference type="ARBA" id="ARBA00022729"/>
    </source>
</evidence>
<evidence type="ECO:0000256" key="8">
    <source>
        <dbReference type="ARBA" id="ARBA00023114"/>
    </source>
</evidence>
<keyword evidence="5" id="KW-0812">Transmembrane</keyword>
<evidence type="ECO:0000256" key="5">
    <source>
        <dbReference type="ARBA" id="ARBA00022692"/>
    </source>
</evidence>
<dbReference type="GO" id="GO:0034220">
    <property type="term" value="P:monoatomic ion transmembrane transport"/>
    <property type="evidence" value="ECO:0007669"/>
    <property type="project" value="InterPro"/>
</dbReference>
<dbReference type="PRINTS" id="PR00182">
    <property type="entry name" value="ECOLNEIPORIN"/>
</dbReference>
<evidence type="ECO:0000256" key="4">
    <source>
        <dbReference type="ARBA" id="ARBA00022452"/>
    </source>
</evidence>
<dbReference type="Gene3D" id="2.40.160.10">
    <property type="entry name" value="Porin"/>
    <property type="match status" value="1"/>
</dbReference>
<dbReference type="GeneID" id="80800316"/>
<dbReference type="InterPro" id="IPR050298">
    <property type="entry name" value="Gram-neg_bact_OMP"/>
</dbReference>
<gene>
    <name evidence="13" type="ORF">CRM82_06875</name>
</gene>
<keyword evidence="9" id="KW-0472">Membrane</keyword>
<keyword evidence="6 11" id="KW-0732">Signal</keyword>
<evidence type="ECO:0000256" key="3">
    <source>
        <dbReference type="ARBA" id="ARBA00022448"/>
    </source>
</evidence>
<dbReference type="InterPro" id="IPR023614">
    <property type="entry name" value="Porin_dom_sf"/>
</dbReference>
<comment type="subunit">
    <text evidence="2">Homotrimer.</text>
</comment>
<keyword evidence="10" id="KW-0998">Cell outer membrane</keyword>